<accession>A0ABM5WTC8</accession>
<dbReference type="Pfam" id="PF13193">
    <property type="entry name" value="AMP-binding_C"/>
    <property type="match status" value="1"/>
</dbReference>
<dbReference type="Gene3D" id="3.40.50.12780">
    <property type="entry name" value="N-terminal domain of ligase-like"/>
    <property type="match status" value="1"/>
</dbReference>
<dbReference type="PROSITE" id="PS00455">
    <property type="entry name" value="AMP_BINDING"/>
    <property type="match status" value="1"/>
</dbReference>
<dbReference type="InterPro" id="IPR042099">
    <property type="entry name" value="ANL_N_sf"/>
</dbReference>
<sequence>MNIVSILAQNALRHPDKPALVFEDRSYTYHEFNRMVNQLANGLISLGIKKGEKIALMMKNSDYFAISYYAVAKTGAVIVPMNFRLVAREANYILDQSDSVFVICDQEYEKMIHDASRTIPAVRQVITVETAENKGSLSLQDVLSKNSAEPAVEINNTDDLHILYTSGTTGNPKGAVFDHQRVLNVTVGCIGLLGYNTRERFIHVAPLFHAAQLVICMTSSFLLGGFNVIHKEFNPEAMLRDIEKYKITSLFAIPTMFKFLIEFPGGEKYDVSSIQRFLYGAAPMSREMVNQTMKFFNSNNFYSLCGLTEGGPSGIYLSPEDHKEKVGASGKDGLLFTEAKLVTPEGQETEPNVVGEFVLKGDTVMKEYYKKPQETAATLRDGWLYTGDLGYRDKDGYIYIVDRIKDMIITGGENVYSVEVENVLGTHPKIADVAVIGSPDEQWGEIVTAVIASKPNETIELDELEAFCRQHLSGYKIPRKVVFVEALPRNTSGKLMKYKLRESVKK</sequence>
<evidence type="ECO:0000259" key="2">
    <source>
        <dbReference type="Pfam" id="PF13193"/>
    </source>
</evidence>
<dbReference type="RefSeq" id="WP_058384289.1">
    <property type="nucleotide sequence ID" value="NZ_CP013661.2"/>
</dbReference>
<name>A0ABM5WTC8_9BACL</name>
<dbReference type="Gene3D" id="3.30.300.30">
    <property type="match status" value="1"/>
</dbReference>
<proteinExistence type="predicted"/>
<keyword evidence="3" id="KW-0436">Ligase</keyword>
<protein>
    <submittedName>
        <fullName evidence="3">Long-chain fatty acid--CoA ligase</fullName>
    </submittedName>
</protein>
<dbReference type="CDD" id="cd17631">
    <property type="entry name" value="FACL_FadD13-like"/>
    <property type="match status" value="1"/>
</dbReference>
<dbReference type="NCBIfam" id="NF004837">
    <property type="entry name" value="PRK06187.1"/>
    <property type="match status" value="1"/>
</dbReference>
<keyword evidence="4" id="KW-1185">Reference proteome</keyword>
<feature type="domain" description="AMP-binding enzyme C-terminal" evidence="2">
    <location>
        <begin position="419"/>
        <end position="494"/>
    </location>
</feature>
<dbReference type="PANTHER" id="PTHR43767">
    <property type="entry name" value="LONG-CHAIN-FATTY-ACID--COA LIGASE"/>
    <property type="match status" value="1"/>
</dbReference>
<dbReference type="InterPro" id="IPR050237">
    <property type="entry name" value="ATP-dep_AMP-bd_enzyme"/>
</dbReference>
<dbReference type="PANTHER" id="PTHR43767:SF1">
    <property type="entry name" value="NONRIBOSOMAL PEPTIDE SYNTHASE PES1 (EUROFUNG)-RELATED"/>
    <property type="match status" value="1"/>
</dbReference>
<dbReference type="InterPro" id="IPR000873">
    <property type="entry name" value="AMP-dep_synth/lig_dom"/>
</dbReference>
<dbReference type="GO" id="GO:0016874">
    <property type="term" value="F:ligase activity"/>
    <property type="evidence" value="ECO:0007669"/>
    <property type="project" value="UniProtKB-KW"/>
</dbReference>
<dbReference type="Proteomes" id="UP000065533">
    <property type="component" value="Chromosome"/>
</dbReference>
<dbReference type="InterPro" id="IPR020845">
    <property type="entry name" value="AMP-binding_CS"/>
</dbReference>
<dbReference type="EMBL" id="CP013661">
    <property type="protein sequence ID" value="ALS77614.1"/>
    <property type="molecule type" value="Genomic_DNA"/>
</dbReference>
<feature type="domain" description="AMP-dependent synthetase/ligase" evidence="1">
    <location>
        <begin position="8"/>
        <end position="369"/>
    </location>
</feature>
<dbReference type="SUPFAM" id="SSF56801">
    <property type="entry name" value="Acetyl-CoA synthetase-like"/>
    <property type="match status" value="1"/>
</dbReference>
<reference evidence="3" key="1">
    <citation type="submission" date="2016-01" db="EMBL/GenBank/DDBJ databases">
        <title>Complete genome of Planococcus kocurri type strain.</title>
        <authorList>
            <person name="See-Too W.S."/>
        </authorList>
    </citation>
    <scope>NUCLEOTIDE SEQUENCE [LARGE SCALE GENOMIC DNA]</scope>
    <source>
        <strain evidence="3">ATCC 43650</strain>
    </source>
</reference>
<evidence type="ECO:0000313" key="3">
    <source>
        <dbReference type="EMBL" id="ALS77614.1"/>
    </source>
</evidence>
<dbReference type="InterPro" id="IPR025110">
    <property type="entry name" value="AMP-bd_C"/>
</dbReference>
<evidence type="ECO:0000259" key="1">
    <source>
        <dbReference type="Pfam" id="PF00501"/>
    </source>
</evidence>
<organism evidence="3 4">
    <name type="scientific">Planococcus kocurii</name>
    <dbReference type="NCBI Taxonomy" id="1374"/>
    <lineage>
        <taxon>Bacteria</taxon>
        <taxon>Bacillati</taxon>
        <taxon>Bacillota</taxon>
        <taxon>Bacilli</taxon>
        <taxon>Bacillales</taxon>
        <taxon>Caryophanaceae</taxon>
        <taxon>Planococcus</taxon>
    </lineage>
</organism>
<dbReference type="InterPro" id="IPR045851">
    <property type="entry name" value="AMP-bd_C_sf"/>
</dbReference>
<evidence type="ECO:0000313" key="4">
    <source>
        <dbReference type="Proteomes" id="UP000065533"/>
    </source>
</evidence>
<dbReference type="Pfam" id="PF00501">
    <property type="entry name" value="AMP-binding"/>
    <property type="match status" value="1"/>
</dbReference>
<gene>
    <name evidence="3" type="ORF">AUO94_02675</name>
</gene>